<gene>
    <name evidence="1" type="ORF">CCMP2556_LOCUS33353</name>
</gene>
<organism evidence="1 2">
    <name type="scientific">Durusdinium trenchii</name>
    <dbReference type="NCBI Taxonomy" id="1381693"/>
    <lineage>
        <taxon>Eukaryota</taxon>
        <taxon>Sar</taxon>
        <taxon>Alveolata</taxon>
        <taxon>Dinophyceae</taxon>
        <taxon>Suessiales</taxon>
        <taxon>Symbiodiniaceae</taxon>
        <taxon>Durusdinium</taxon>
    </lineage>
</organism>
<comment type="caution">
    <text evidence="1">The sequence shown here is derived from an EMBL/GenBank/DDBJ whole genome shotgun (WGS) entry which is preliminary data.</text>
</comment>
<evidence type="ECO:0000313" key="1">
    <source>
        <dbReference type="EMBL" id="CAK9067917.1"/>
    </source>
</evidence>
<protein>
    <submittedName>
        <fullName evidence="1">Uncharacterized protein</fullName>
    </submittedName>
</protein>
<reference evidence="1 2" key="1">
    <citation type="submission" date="2024-02" db="EMBL/GenBank/DDBJ databases">
        <authorList>
            <person name="Chen Y."/>
            <person name="Shah S."/>
            <person name="Dougan E. K."/>
            <person name="Thang M."/>
            <person name="Chan C."/>
        </authorList>
    </citation>
    <scope>NUCLEOTIDE SEQUENCE [LARGE SCALE GENOMIC DNA]</scope>
</reference>
<name>A0ABP0NVU0_9DINO</name>
<dbReference type="EMBL" id="CAXAMN010022273">
    <property type="protein sequence ID" value="CAK9067917.1"/>
    <property type="molecule type" value="Genomic_DNA"/>
</dbReference>
<evidence type="ECO:0000313" key="2">
    <source>
        <dbReference type="Proteomes" id="UP001642484"/>
    </source>
</evidence>
<proteinExistence type="predicted"/>
<sequence length="140" mass="15139">MKGYLLIGYFCVAASYRQQLPAAGFAAESGLDSGERVRQILEPCEMVHLDIDVPRGNVSFSMRRHFGTVGLPLPRDPVPVRTGATDRLNQVSKDGPKVAVMDAVRLASLAREELTIFGAEVMLGAAICVGAALQRRRANL</sequence>
<dbReference type="Proteomes" id="UP001642484">
    <property type="component" value="Unassembled WGS sequence"/>
</dbReference>
<keyword evidence="2" id="KW-1185">Reference proteome</keyword>
<accession>A0ABP0NVU0</accession>